<dbReference type="GO" id="GO:0003684">
    <property type="term" value="F:damaged DNA binding"/>
    <property type="evidence" value="ECO:0007669"/>
    <property type="project" value="TreeGrafter"/>
</dbReference>
<organism evidence="9 19">
    <name type="scientific">Huberarchaeum crystalense</name>
    <dbReference type="NCBI Taxonomy" id="2014257"/>
    <lineage>
        <taxon>Archaea</taxon>
        <taxon>Candidatus Huberarchaeota</taxon>
        <taxon>Candidatus Huberarchaeia</taxon>
        <taxon>Candidatus Huberarchaeales</taxon>
        <taxon>Candidatus Huberarchaeaceae</taxon>
        <taxon>Candidatus Huberarchaeum</taxon>
    </lineage>
</organism>
<dbReference type="GO" id="GO:0003697">
    <property type="term" value="F:single-stranded DNA binding"/>
    <property type="evidence" value="ECO:0007669"/>
    <property type="project" value="TreeGrafter"/>
</dbReference>
<dbReference type="Gene3D" id="3.40.50.10130">
    <property type="match status" value="1"/>
</dbReference>
<dbReference type="EMBL" id="PFMG01000049">
    <property type="protein sequence ID" value="PIY99736.1"/>
    <property type="molecule type" value="Genomic_DNA"/>
</dbReference>
<dbReference type="Pfam" id="PF14520">
    <property type="entry name" value="HHH_5"/>
    <property type="match status" value="1"/>
</dbReference>
<evidence type="ECO:0000313" key="18">
    <source>
        <dbReference type="Proteomes" id="UP000228888"/>
    </source>
</evidence>
<dbReference type="AlphaFoldDB" id="A0A2G9LJ54"/>
<dbReference type="EMBL" id="PFUW01000018">
    <property type="protein sequence ID" value="PJB04094.1"/>
    <property type="molecule type" value="Genomic_DNA"/>
</dbReference>
<evidence type="ECO:0000313" key="16">
    <source>
        <dbReference type="EMBL" id="PJC01170.1"/>
    </source>
</evidence>
<evidence type="ECO:0000259" key="8">
    <source>
        <dbReference type="SMART" id="SM00891"/>
    </source>
</evidence>
<dbReference type="EMBL" id="PETW01000011">
    <property type="protein sequence ID" value="PIV46558.1"/>
    <property type="molecule type" value="Genomic_DNA"/>
</dbReference>
<feature type="domain" description="Helix-hairpin-helix DNA-binding motif class 1" evidence="7">
    <location>
        <begin position="190"/>
        <end position="209"/>
    </location>
</feature>
<evidence type="ECO:0000256" key="5">
    <source>
        <dbReference type="ARBA" id="ARBA00023125"/>
    </source>
</evidence>
<accession>A0A2H9RCQ9</accession>
<keyword evidence="3" id="KW-0227">DNA damage</keyword>
<accession>A0A2G9LJ54</accession>
<dbReference type="SMART" id="SM00891">
    <property type="entry name" value="ERCC4"/>
    <property type="match status" value="1"/>
</dbReference>
<dbReference type="Proteomes" id="UP000231449">
    <property type="component" value="Unassembled WGS sequence"/>
</dbReference>
<evidence type="ECO:0000313" key="13">
    <source>
        <dbReference type="EMBL" id="PIX28005.1"/>
    </source>
</evidence>
<dbReference type="InterPro" id="IPR010994">
    <property type="entry name" value="RuvA_2-like"/>
</dbReference>
<gene>
    <name evidence="16" type="ORF">CO072_02050</name>
    <name evidence="15" type="ORF">CO124_01125</name>
    <name evidence="11" type="ORF">COS22_00740</name>
    <name evidence="10" type="ORF">COS45_01950</name>
    <name evidence="12" type="ORF">COW47_02265</name>
    <name evidence="9" type="ORF">COW69_01600</name>
    <name evidence="14" type="ORF">COY63_02055</name>
    <name evidence="13" type="ORF">COZ66_01945</name>
</gene>
<keyword evidence="4" id="KW-0378">Hydrolase</keyword>
<evidence type="ECO:0000313" key="12">
    <source>
        <dbReference type="EMBL" id="PIV89540.1"/>
    </source>
</evidence>
<evidence type="ECO:0000313" key="9">
    <source>
        <dbReference type="EMBL" id="PIN66576.1"/>
    </source>
</evidence>
<dbReference type="EMBL" id="PEUT01000049">
    <property type="protein sequence ID" value="PIV13602.1"/>
    <property type="molecule type" value="Genomic_DNA"/>
</dbReference>
<keyword evidence="6" id="KW-0234">DNA repair</keyword>
<dbReference type="SUPFAM" id="SSF47781">
    <property type="entry name" value="RuvA domain 2-like"/>
    <property type="match status" value="1"/>
</dbReference>
<reference evidence="9 19" key="1">
    <citation type="submission" date="2017-09" db="EMBL/GenBank/DDBJ databases">
        <title>Depth-based differentiation of microbial function through sediment-hosted aquifers and enrichment of novel symbionts in the deep terrestrial subsurface.</title>
        <authorList>
            <person name="Probst A.J."/>
            <person name="Ladd B."/>
            <person name="Jarett J.K."/>
            <person name="Geller-Mcgrath D.E."/>
            <person name="Sieber C.M."/>
            <person name="Emerson J.B."/>
            <person name="Anantharaman K."/>
            <person name="Thomas B.C."/>
            <person name="Malmstrom R."/>
            <person name="Stieglmeier M."/>
            <person name="Klingl A."/>
            <person name="Woyke T."/>
            <person name="Ryan C.M."/>
            <person name="Banfield J.F."/>
        </authorList>
    </citation>
    <scope>NUCLEOTIDE SEQUENCE [LARGE SCALE GENOMIC DNA]</scope>
    <source>
        <strain evidence="11">CG02_land_8_20_14_3_00_31_209</strain>
        <strain evidence="10">CG03_land_8_20_14_0_80_31_114</strain>
        <strain evidence="12">CG17_big_fil_post_rev_8_21_14_2_50_31_73</strain>
        <strain evidence="9">CG18_big_fil_WC_8_21_14_2_50_31_19</strain>
        <strain evidence="14">CG_4_10_14_0_8_um_filter_31_133</strain>
        <strain evidence="13">CG_4_8_14_3_um_filter</strain>
        <strain evidence="16">CG_4_9_14_0_8_um_filter_31_21</strain>
        <strain evidence="15">CG_4_9_14_3_um_filter_31_125</strain>
    </source>
</reference>
<dbReference type="SUPFAM" id="SSF52980">
    <property type="entry name" value="Restriction endonuclease-like"/>
    <property type="match status" value="1"/>
</dbReference>
<reference evidence="17 18" key="2">
    <citation type="submission" date="2017-09" db="EMBL/GenBank/DDBJ databases">
        <title>Depth-based differentiation of microbial function through sediment-hosted aquifers and enrichment of novel symbionts in the deep terrestrial subsurface.</title>
        <authorList>
            <person name="Probst A.J."/>
            <person name="Ladd B."/>
            <person name="Jarett J.K."/>
            <person name="Geller-Mcgrath D.E."/>
            <person name="Sieber C.M.K."/>
            <person name="Emerson J.B."/>
            <person name="Anantharaman K."/>
            <person name="Thomas B.C."/>
            <person name="Malmstrom R."/>
            <person name="Stieglmeier M."/>
            <person name="Klingl A."/>
            <person name="Woyke T."/>
            <person name="Ryan C.M."/>
            <person name="Banfield J.F."/>
        </authorList>
    </citation>
    <scope>NUCLEOTIDE SEQUENCE [LARGE SCALE GENOMIC DNA]</scope>
</reference>
<accession>A0A2H9M206</accession>
<accession>A0A2H9QT83</accession>
<dbReference type="Proteomes" id="UP000230713">
    <property type="component" value="Unassembled WGS sequence"/>
</dbReference>
<dbReference type="Gene3D" id="1.10.150.20">
    <property type="entry name" value="5' to 3' exonuclease, C-terminal subdomain"/>
    <property type="match status" value="1"/>
</dbReference>
<evidence type="ECO:0000256" key="2">
    <source>
        <dbReference type="ARBA" id="ARBA00022759"/>
    </source>
</evidence>
<dbReference type="Proteomes" id="UP000228989">
    <property type="component" value="Unassembled WGS sequence"/>
</dbReference>
<proteinExistence type="predicted"/>
<dbReference type="GO" id="GO:0000724">
    <property type="term" value="P:double-strand break repair via homologous recombination"/>
    <property type="evidence" value="ECO:0007669"/>
    <property type="project" value="TreeGrafter"/>
</dbReference>
<evidence type="ECO:0000256" key="4">
    <source>
        <dbReference type="ARBA" id="ARBA00022801"/>
    </source>
</evidence>
<dbReference type="Proteomes" id="UP000231232">
    <property type="component" value="Unassembled WGS sequence"/>
</dbReference>
<dbReference type="SMART" id="SM00278">
    <property type="entry name" value="HhH1"/>
    <property type="match status" value="1"/>
</dbReference>
<dbReference type="EMBL" id="PFIH01000047">
    <property type="protein sequence ID" value="PIX28005.1"/>
    <property type="molecule type" value="Genomic_DNA"/>
</dbReference>
<accession>A0A2H9M9J2</accession>
<dbReference type="Proteomes" id="UP000230477">
    <property type="component" value="Unassembled WGS sequence"/>
</dbReference>
<dbReference type="GO" id="GO:1901255">
    <property type="term" value="P:nucleotide-excision repair involved in interstrand cross-link repair"/>
    <property type="evidence" value="ECO:0007669"/>
    <property type="project" value="TreeGrafter"/>
</dbReference>
<evidence type="ECO:0000256" key="1">
    <source>
        <dbReference type="ARBA" id="ARBA00022722"/>
    </source>
</evidence>
<dbReference type="Pfam" id="PF02732">
    <property type="entry name" value="ERCC4"/>
    <property type="match status" value="1"/>
</dbReference>
<evidence type="ECO:0000259" key="7">
    <source>
        <dbReference type="SMART" id="SM00278"/>
    </source>
</evidence>
<keyword evidence="2" id="KW-0255">Endonuclease</keyword>
<name>A0A2G9LJ54_HUBC1</name>
<dbReference type="GO" id="GO:0000014">
    <property type="term" value="F:single-stranded DNA endodeoxyribonuclease activity"/>
    <property type="evidence" value="ECO:0007669"/>
    <property type="project" value="TreeGrafter"/>
</dbReference>
<evidence type="ECO:0000313" key="10">
    <source>
        <dbReference type="EMBL" id="PIV13602.1"/>
    </source>
</evidence>
<dbReference type="InterPro" id="IPR003583">
    <property type="entry name" value="Hlx-hairpin-Hlx_DNA-bd_motif"/>
</dbReference>
<dbReference type="Proteomes" id="UP000228888">
    <property type="component" value="Unassembled WGS sequence"/>
</dbReference>
<evidence type="ECO:0008006" key="20">
    <source>
        <dbReference type="Google" id="ProtNLM"/>
    </source>
</evidence>
<dbReference type="PANTHER" id="PTHR10150:SF0">
    <property type="entry name" value="DNA REPAIR ENDONUCLEASE XPF"/>
    <property type="match status" value="1"/>
</dbReference>
<keyword evidence="5" id="KW-0238">DNA-binding</keyword>
<dbReference type="EMBL" id="PFSX01000054">
    <property type="protein sequence ID" value="PJC01170.1"/>
    <property type="molecule type" value="Genomic_DNA"/>
</dbReference>
<protein>
    <recommendedName>
        <fullName evidence="20">ERCC4 domain-containing protein</fullName>
    </recommendedName>
</protein>
<evidence type="ECO:0000313" key="11">
    <source>
        <dbReference type="EMBL" id="PIV46558.1"/>
    </source>
</evidence>
<dbReference type="Proteomes" id="UP000228874">
    <property type="component" value="Unassembled WGS sequence"/>
</dbReference>
<dbReference type="InterPro" id="IPR006166">
    <property type="entry name" value="ERCC4_domain"/>
</dbReference>
<dbReference type="PANTHER" id="PTHR10150">
    <property type="entry name" value="DNA REPAIR ENDONUCLEASE XPF"/>
    <property type="match status" value="1"/>
</dbReference>
<evidence type="ECO:0000313" key="17">
    <source>
        <dbReference type="Proteomes" id="UP000228874"/>
    </source>
</evidence>
<sequence length="214" mass="24288">MSVPEFIPKIIIDSREFHSLVTRELALLGAKIEMKPLDVGDYVVSCDVVVERKEIGDFILSILDNRLFEQLANLRKAESPILLIEGTNSTHNLGPNAFFGALASVAVDFKIPILWMKNSNESARFLFQLAKREQFDLKKEVVVRCQKKISTIQDTQEFFIAGLPNINTVLARRLLKKFKTPKKIVVASNEKLQKVEGIGKKKAEQIREVLDKCY</sequence>
<accession>A0A2H9P895</accession>
<dbReference type="EMBL" id="PCUF01000017">
    <property type="protein sequence ID" value="PIN66576.1"/>
    <property type="molecule type" value="Genomic_DNA"/>
</dbReference>
<accession>A0A2H9MM07</accession>
<evidence type="ECO:0000313" key="19">
    <source>
        <dbReference type="Proteomes" id="UP000229789"/>
    </source>
</evidence>
<evidence type="ECO:0000313" key="15">
    <source>
        <dbReference type="EMBL" id="PJB04094.1"/>
    </source>
</evidence>
<evidence type="ECO:0000256" key="6">
    <source>
        <dbReference type="ARBA" id="ARBA00023204"/>
    </source>
</evidence>
<dbReference type="Proteomes" id="UP000229789">
    <property type="component" value="Unassembled WGS sequence"/>
</dbReference>
<keyword evidence="1" id="KW-0540">Nuclease</keyword>
<accession>A0A2H9N277</accession>
<comment type="caution">
    <text evidence="9">The sequence shown here is derived from an EMBL/GenBank/DDBJ whole genome shotgun (WGS) entry which is preliminary data.</text>
</comment>
<dbReference type="CDD" id="cd20075">
    <property type="entry name" value="XPF_nuclease_XPF_arch"/>
    <property type="match status" value="1"/>
</dbReference>
<dbReference type="EMBL" id="PFFF01000046">
    <property type="protein sequence ID" value="PIV89540.1"/>
    <property type="molecule type" value="Genomic_DNA"/>
</dbReference>
<feature type="domain" description="ERCC4" evidence="8">
    <location>
        <begin position="9"/>
        <end position="88"/>
    </location>
</feature>
<dbReference type="InterPro" id="IPR011335">
    <property type="entry name" value="Restrct_endonuc-II-like"/>
</dbReference>
<evidence type="ECO:0000313" key="14">
    <source>
        <dbReference type="EMBL" id="PIY99736.1"/>
    </source>
</evidence>
<evidence type="ECO:0000256" key="3">
    <source>
        <dbReference type="ARBA" id="ARBA00022763"/>
    </source>
</evidence>